<dbReference type="Pfam" id="PF00085">
    <property type="entry name" value="Thioredoxin"/>
    <property type="match status" value="2"/>
</dbReference>
<dbReference type="InterPro" id="IPR051063">
    <property type="entry name" value="PDI"/>
</dbReference>
<evidence type="ECO:0000256" key="1">
    <source>
        <dbReference type="ARBA" id="ARBA00001182"/>
    </source>
</evidence>
<name>A0ABP0TSS9_9BRYO</name>
<gene>
    <name evidence="12" type="ORF">CSSPTR1EN2_LOCUS7231</name>
</gene>
<reference evidence="12" key="1">
    <citation type="submission" date="2024-02" db="EMBL/GenBank/DDBJ databases">
        <authorList>
            <consortium name="ELIXIR-Norway"/>
            <consortium name="Elixir Norway"/>
        </authorList>
    </citation>
    <scope>NUCLEOTIDE SEQUENCE</scope>
</reference>
<evidence type="ECO:0000256" key="8">
    <source>
        <dbReference type="ARBA" id="ARBA00023284"/>
    </source>
</evidence>
<dbReference type="InterPro" id="IPR011679">
    <property type="entry name" value="ERp29_C"/>
</dbReference>
<dbReference type="PROSITE" id="PS00194">
    <property type="entry name" value="THIOREDOXIN_1"/>
    <property type="match status" value="2"/>
</dbReference>
<evidence type="ECO:0000256" key="3">
    <source>
        <dbReference type="ARBA" id="ARBA00012723"/>
    </source>
</evidence>
<dbReference type="CDD" id="cd02998">
    <property type="entry name" value="PDI_a_ERp38"/>
    <property type="match status" value="2"/>
</dbReference>
<feature type="domain" description="Thioredoxin" evidence="11">
    <location>
        <begin position="13"/>
        <end position="140"/>
    </location>
</feature>
<feature type="domain" description="Thioredoxin" evidence="11">
    <location>
        <begin position="142"/>
        <end position="259"/>
    </location>
</feature>
<dbReference type="SUPFAM" id="SSF47933">
    <property type="entry name" value="ERP29 C domain-like"/>
    <property type="match status" value="1"/>
</dbReference>
<protein>
    <recommendedName>
        <fullName evidence="3">protein disulfide-isomerase</fullName>
        <ecNumber evidence="3">5.3.4.1</ecNumber>
    </recommendedName>
</protein>
<evidence type="ECO:0000259" key="11">
    <source>
        <dbReference type="PROSITE" id="PS51352"/>
    </source>
</evidence>
<dbReference type="SUPFAM" id="SSF52833">
    <property type="entry name" value="Thioredoxin-like"/>
    <property type="match status" value="2"/>
</dbReference>
<dbReference type="InterPro" id="IPR005788">
    <property type="entry name" value="PDI_thioredoxin-like_dom"/>
</dbReference>
<evidence type="ECO:0000256" key="6">
    <source>
        <dbReference type="ARBA" id="ARBA00023157"/>
    </source>
</evidence>
<accession>A0ABP0TSS9</accession>
<dbReference type="PRINTS" id="PR00421">
    <property type="entry name" value="THIOREDOXIN"/>
</dbReference>
<feature type="signal peptide" evidence="10">
    <location>
        <begin position="1"/>
        <end position="18"/>
    </location>
</feature>
<dbReference type="NCBIfam" id="TIGR01126">
    <property type="entry name" value="pdi_dom"/>
    <property type="match status" value="2"/>
</dbReference>
<comment type="similarity">
    <text evidence="2 9">Belongs to the protein disulfide isomerase family.</text>
</comment>
<keyword evidence="6" id="KW-1015">Disulfide bond</keyword>
<organism evidence="12 13">
    <name type="scientific">Sphagnum troendelagicum</name>
    <dbReference type="NCBI Taxonomy" id="128251"/>
    <lineage>
        <taxon>Eukaryota</taxon>
        <taxon>Viridiplantae</taxon>
        <taxon>Streptophyta</taxon>
        <taxon>Embryophyta</taxon>
        <taxon>Bryophyta</taxon>
        <taxon>Sphagnophytina</taxon>
        <taxon>Sphagnopsida</taxon>
        <taxon>Sphagnales</taxon>
        <taxon>Sphagnaceae</taxon>
        <taxon>Sphagnum</taxon>
    </lineage>
</organism>
<dbReference type="PANTHER" id="PTHR45672">
    <property type="entry name" value="PROTEIN DISULFIDE-ISOMERASE C17H9.14C-RELATED"/>
    <property type="match status" value="1"/>
</dbReference>
<evidence type="ECO:0000256" key="10">
    <source>
        <dbReference type="SAM" id="SignalP"/>
    </source>
</evidence>
<dbReference type="Gene3D" id="3.40.30.10">
    <property type="entry name" value="Glutaredoxin"/>
    <property type="match status" value="2"/>
</dbReference>
<evidence type="ECO:0000256" key="9">
    <source>
        <dbReference type="RuleBase" id="RU004208"/>
    </source>
</evidence>
<dbReference type="Gene3D" id="1.20.1150.12">
    <property type="entry name" value="Endoplasmic reticulum resident protein 29, C-terminal domain"/>
    <property type="match status" value="1"/>
</dbReference>
<comment type="catalytic activity">
    <reaction evidence="1">
        <text>Catalyzes the rearrangement of -S-S- bonds in proteins.</text>
        <dbReference type="EC" id="5.3.4.1"/>
    </reaction>
</comment>
<keyword evidence="4 10" id="KW-0732">Signal</keyword>
<keyword evidence="13" id="KW-1185">Reference proteome</keyword>
<evidence type="ECO:0000313" key="12">
    <source>
        <dbReference type="EMBL" id="CAK9204128.1"/>
    </source>
</evidence>
<dbReference type="InterPro" id="IPR036249">
    <property type="entry name" value="Thioredoxin-like_sf"/>
</dbReference>
<dbReference type="PANTHER" id="PTHR45672:SF11">
    <property type="entry name" value="PROTEIN DISULFIDE-ISOMERASE C17H9.14C"/>
    <property type="match status" value="1"/>
</dbReference>
<dbReference type="InterPro" id="IPR017937">
    <property type="entry name" value="Thioredoxin_CS"/>
</dbReference>
<dbReference type="EMBL" id="OZ019906">
    <property type="protein sequence ID" value="CAK9204128.1"/>
    <property type="molecule type" value="Genomic_DNA"/>
</dbReference>
<evidence type="ECO:0000313" key="13">
    <source>
        <dbReference type="Proteomes" id="UP001497512"/>
    </source>
</evidence>
<proteinExistence type="inferred from homology"/>
<dbReference type="PROSITE" id="PS51352">
    <property type="entry name" value="THIOREDOXIN_2"/>
    <property type="match status" value="2"/>
</dbReference>
<keyword evidence="7" id="KW-0413">Isomerase</keyword>
<evidence type="ECO:0000256" key="2">
    <source>
        <dbReference type="ARBA" id="ARBA00006347"/>
    </source>
</evidence>
<dbReference type="Proteomes" id="UP001497512">
    <property type="component" value="Chromosome 14"/>
</dbReference>
<evidence type="ECO:0000256" key="4">
    <source>
        <dbReference type="ARBA" id="ARBA00022729"/>
    </source>
</evidence>
<dbReference type="EC" id="5.3.4.1" evidence="3"/>
<dbReference type="InterPro" id="IPR013766">
    <property type="entry name" value="Thioredoxin_domain"/>
</dbReference>
<keyword evidence="5" id="KW-0677">Repeat</keyword>
<dbReference type="CDD" id="cd00238">
    <property type="entry name" value="ERp29c"/>
    <property type="match status" value="1"/>
</dbReference>
<dbReference type="Pfam" id="PF07749">
    <property type="entry name" value="ERp29"/>
    <property type="match status" value="1"/>
</dbReference>
<evidence type="ECO:0000256" key="5">
    <source>
        <dbReference type="ARBA" id="ARBA00022737"/>
    </source>
</evidence>
<keyword evidence="8" id="KW-0676">Redox-active center</keyword>
<feature type="chain" id="PRO_5047199990" description="protein disulfide-isomerase" evidence="10">
    <location>
        <begin position="19"/>
        <end position="371"/>
    </location>
</feature>
<sequence>MRSVVLLLLSVIVAAAASLPFFTTTAAGADEQHVVALTAKTFDDAVGKDKAALVEFYAPWCGHCKKLAPEFEKLGEAFKSNKDVLIAKVDCDDHKPLCSKFGVTGFPTIKWFPKGSLEPKDYSGGRTVDALVEFVNNEAGTRGKVTAAPSEVVVLTPANFDKIVLDTSKDVLVEFYAPWCGHCKSLAPIYEKVAAAYKGEKDVVIAKLDADAHGALGEKYGVSGYPTLKFFPKNNKDGEDYDTSRTLEGFVDFLNEKTGSSRTTTGGLNDNAGKVSSLDEIVSEFLSAKPEERSNILKKAEEEASKLEGAAAGYGKVYLKVLKSIIEKGDGYVKKEADRLSRLLSGSVNPNKVDEFTVKKNILSTILESDS</sequence>
<evidence type="ECO:0000256" key="7">
    <source>
        <dbReference type="ARBA" id="ARBA00023235"/>
    </source>
</evidence>
<dbReference type="InterPro" id="IPR036356">
    <property type="entry name" value="ERp29_C_sf"/>
</dbReference>